<feature type="chain" id="PRO_5041972127" evidence="1">
    <location>
        <begin position="32"/>
        <end position="175"/>
    </location>
</feature>
<evidence type="ECO:0000313" key="3">
    <source>
        <dbReference type="Proteomes" id="UP001244207"/>
    </source>
</evidence>
<dbReference type="GeneID" id="85392487"/>
<organism evidence="2 3">
    <name type="scientific">Glomerella acutata</name>
    <name type="common">Colletotrichum acutatum</name>
    <dbReference type="NCBI Taxonomy" id="27357"/>
    <lineage>
        <taxon>Eukaryota</taxon>
        <taxon>Fungi</taxon>
        <taxon>Dikarya</taxon>
        <taxon>Ascomycota</taxon>
        <taxon>Pezizomycotina</taxon>
        <taxon>Sordariomycetes</taxon>
        <taxon>Hypocreomycetidae</taxon>
        <taxon>Glomerellales</taxon>
        <taxon>Glomerellaceae</taxon>
        <taxon>Colletotrichum</taxon>
        <taxon>Colletotrichum acutatum species complex</taxon>
    </lineage>
</organism>
<reference evidence="2" key="1">
    <citation type="submission" date="2021-12" db="EMBL/GenBank/DDBJ databases">
        <title>Comparative genomics, transcriptomics and evolutionary studies reveal genomic signatures of adaptation to plant cell wall in hemibiotrophic fungi.</title>
        <authorList>
            <consortium name="DOE Joint Genome Institute"/>
            <person name="Baroncelli R."/>
            <person name="Diaz J.F."/>
            <person name="Benocci T."/>
            <person name="Peng M."/>
            <person name="Battaglia E."/>
            <person name="Haridas S."/>
            <person name="Andreopoulos W."/>
            <person name="Labutti K."/>
            <person name="Pangilinan J."/>
            <person name="Floch G.L."/>
            <person name="Makela M.R."/>
            <person name="Henrissat B."/>
            <person name="Grigoriev I.V."/>
            <person name="Crouch J.A."/>
            <person name="De Vries R.P."/>
            <person name="Sukno S.A."/>
            <person name="Thon M.R."/>
        </authorList>
    </citation>
    <scope>NUCLEOTIDE SEQUENCE</scope>
    <source>
        <strain evidence="2">CBS 112980</strain>
    </source>
</reference>
<feature type="signal peptide" evidence="1">
    <location>
        <begin position="1"/>
        <end position="31"/>
    </location>
</feature>
<keyword evidence="3" id="KW-1185">Reference proteome</keyword>
<dbReference type="EMBL" id="JAHMHS010000067">
    <property type="protein sequence ID" value="KAK1723319.1"/>
    <property type="molecule type" value="Genomic_DNA"/>
</dbReference>
<protein>
    <submittedName>
        <fullName evidence="2">Uncharacterized protein</fullName>
    </submittedName>
</protein>
<keyword evidence="1" id="KW-0732">Signal</keyword>
<evidence type="ECO:0000313" key="2">
    <source>
        <dbReference type="EMBL" id="KAK1723319.1"/>
    </source>
</evidence>
<dbReference type="RefSeq" id="XP_060363374.1">
    <property type="nucleotide sequence ID" value="XM_060508588.1"/>
</dbReference>
<accession>A0AAD8UKE3</accession>
<dbReference type="AlphaFoldDB" id="A0AAD8UKE3"/>
<name>A0AAD8UKE3_GLOAC</name>
<gene>
    <name evidence="2" type="ORF">BDZ83DRAFT_626768</name>
</gene>
<dbReference type="Proteomes" id="UP001244207">
    <property type="component" value="Unassembled WGS sequence"/>
</dbReference>
<evidence type="ECO:0000256" key="1">
    <source>
        <dbReference type="SAM" id="SignalP"/>
    </source>
</evidence>
<proteinExistence type="predicted"/>
<sequence length="175" mass="20226">MQRRNYSSNRGFHCLLFPLSLSHSLPAVAQATPCLQFSILLSRERDHRTSQPCGSTGFYWRPDLVESGDCFNYVQPYGYDLLACQAMSTVASTTTHSLQQTLLQSNYLLRSQNAVLYDYRLDDFHSRFCDWCHCQAPHSASLHHCLRQRAVHLRLPQRCCNQQGVPWLLLRLHAR</sequence>
<comment type="caution">
    <text evidence="2">The sequence shown here is derived from an EMBL/GenBank/DDBJ whole genome shotgun (WGS) entry which is preliminary data.</text>
</comment>